<proteinExistence type="predicted"/>
<evidence type="ECO:0000313" key="6">
    <source>
        <dbReference type="Proteomes" id="UP000477980"/>
    </source>
</evidence>
<evidence type="ECO:0000256" key="1">
    <source>
        <dbReference type="ARBA" id="ARBA00022729"/>
    </source>
</evidence>
<dbReference type="Pfam" id="PF04355">
    <property type="entry name" value="BamE"/>
    <property type="match status" value="1"/>
</dbReference>
<keyword evidence="1" id="KW-0732">Signal</keyword>
<name>A0A6G1VIW8_9BACT</name>
<dbReference type="OrthoDB" id="1014870at2"/>
<gene>
    <name evidence="5" type="ORF">F7D25_03255</name>
</gene>
<dbReference type="InterPro" id="IPR037873">
    <property type="entry name" value="BamE-like"/>
</dbReference>
<protein>
    <submittedName>
        <fullName evidence="5">DUF4476 domain-containing protein</fullName>
    </submittedName>
</protein>
<dbReference type="Gene3D" id="3.30.1450.10">
    <property type="match status" value="1"/>
</dbReference>
<dbReference type="InterPro" id="IPR028011">
    <property type="entry name" value="DUF4476"/>
</dbReference>
<dbReference type="Pfam" id="PF14771">
    <property type="entry name" value="DUF4476"/>
    <property type="match status" value="1"/>
</dbReference>
<dbReference type="GO" id="GO:0019867">
    <property type="term" value="C:outer membrane"/>
    <property type="evidence" value="ECO:0007669"/>
    <property type="project" value="InterPro"/>
</dbReference>
<accession>A0A6G1VIW8</accession>
<dbReference type="InterPro" id="IPR007450">
    <property type="entry name" value="BamE_dom"/>
</dbReference>
<organism evidence="5 6">
    <name type="scientific">Segatella copri</name>
    <dbReference type="NCBI Taxonomy" id="165179"/>
    <lineage>
        <taxon>Bacteria</taxon>
        <taxon>Pseudomonadati</taxon>
        <taxon>Bacteroidota</taxon>
        <taxon>Bacteroidia</taxon>
        <taxon>Bacteroidales</taxon>
        <taxon>Prevotellaceae</taxon>
        <taxon>Segatella</taxon>
    </lineage>
</organism>
<keyword evidence="2" id="KW-0472">Membrane</keyword>
<dbReference type="Proteomes" id="UP000477980">
    <property type="component" value="Unassembled WGS sequence"/>
</dbReference>
<dbReference type="AlphaFoldDB" id="A0A6G1VIW8"/>
<evidence type="ECO:0000259" key="4">
    <source>
        <dbReference type="Pfam" id="PF14771"/>
    </source>
</evidence>
<feature type="domain" description="Outer membrane protein assembly factor BamE" evidence="3">
    <location>
        <begin position="30"/>
        <end position="85"/>
    </location>
</feature>
<evidence type="ECO:0000256" key="2">
    <source>
        <dbReference type="ARBA" id="ARBA00023136"/>
    </source>
</evidence>
<evidence type="ECO:0000313" key="5">
    <source>
        <dbReference type="EMBL" id="MQP13447.1"/>
    </source>
</evidence>
<comment type="caution">
    <text evidence="5">The sequence shown here is derived from an EMBL/GenBank/DDBJ whole genome shotgun (WGS) entry which is preliminary data.</text>
</comment>
<dbReference type="EMBL" id="VZAH01000038">
    <property type="protein sequence ID" value="MQP13447.1"/>
    <property type="molecule type" value="Genomic_DNA"/>
</dbReference>
<reference evidence="5 6" key="1">
    <citation type="submission" date="2019-09" db="EMBL/GenBank/DDBJ databases">
        <title>Distinct polysaccharide growth profiles of human intestinal Prevotella copri isolates.</title>
        <authorList>
            <person name="Fehlner-Peach H."/>
            <person name="Magnabosco C."/>
            <person name="Raghavan V."/>
            <person name="Scher J.U."/>
            <person name="Tett A."/>
            <person name="Cox L.M."/>
            <person name="Gottsegen C."/>
            <person name="Watters A."/>
            <person name="Wiltshire- Gordon J.D."/>
            <person name="Segata N."/>
            <person name="Bonneau R."/>
            <person name="Littman D.R."/>
        </authorList>
    </citation>
    <scope>NUCLEOTIDE SEQUENCE [LARGE SCALE GENOMIC DNA]</scope>
    <source>
        <strain evidence="6">iAA917</strain>
    </source>
</reference>
<evidence type="ECO:0000259" key="3">
    <source>
        <dbReference type="Pfam" id="PF04355"/>
    </source>
</evidence>
<feature type="domain" description="DUF4476" evidence="4">
    <location>
        <begin position="130"/>
        <end position="217"/>
    </location>
</feature>
<dbReference type="RefSeq" id="WP_153090239.1">
    <property type="nucleotide sequence ID" value="NZ_VZAH01000038.1"/>
</dbReference>
<dbReference type="PANTHER" id="PTHR14880:SF2">
    <property type="entry name" value="PROLINE AND SERINE-RICH PROTEIN 1"/>
    <property type="match status" value="1"/>
</dbReference>
<dbReference type="InterPro" id="IPR042616">
    <property type="entry name" value="PROSER1"/>
</dbReference>
<dbReference type="PANTHER" id="PTHR14880">
    <property type="entry name" value="PROLINE AND SERINE-RICH PROTEIN 1"/>
    <property type="match status" value="1"/>
</dbReference>
<sequence length="221" mass="25439">MKRNEVMALIATTILMFAVCLSASAKGKRNVERGMTKQEVIAILGKPKLTSFDMYGDKWEYDKYNYLFGDSKYITVFFDRNGKVVQYDTRIIEPNSQTSNVQQPQHPTPPIYDGRCDPDGRMDYGYCLDDASFNILYNKVKKASFDDNKFDLIEVASLGCYYSCAQVVRIMKIFPFDDEQLKALKMMAPHIVDLQNTGLIYKVFSFDSEKDKAEEIIRNSR</sequence>